<accession>A0A0A9E6K5</accession>
<sequence length="192" mass="21051">MLLLNKSLLASECSDTAGRLGISSSTSLSLRSMSLILNPISWWNFRGLLCLKQENMKAHRTLGVGGWSSARIFPPSIMQTSRTSSTSYMASLRCATHASTLALRSLLRSSWVTMASMRESVARRPLTSSPMPRAAQASWPAKSSSDAVHRFTKESSTIAMEVPCLPRGIQPCTWRKKVGGKQEEVEEEEGDS</sequence>
<protein>
    <submittedName>
        <fullName evidence="2">Uncharacterized protein</fullName>
    </submittedName>
</protein>
<reference evidence="2" key="2">
    <citation type="journal article" date="2015" name="Data Brief">
        <title>Shoot transcriptome of the giant reed, Arundo donax.</title>
        <authorList>
            <person name="Barrero R.A."/>
            <person name="Guerrero F.D."/>
            <person name="Moolhuijzen P."/>
            <person name="Goolsby J.A."/>
            <person name="Tidwell J."/>
            <person name="Bellgard S.E."/>
            <person name="Bellgard M.I."/>
        </authorList>
    </citation>
    <scope>NUCLEOTIDE SEQUENCE</scope>
    <source>
        <tissue evidence="2">Shoot tissue taken approximately 20 cm above the soil surface</tissue>
    </source>
</reference>
<organism evidence="2">
    <name type="scientific">Arundo donax</name>
    <name type="common">Giant reed</name>
    <name type="synonym">Donax arundinaceus</name>
    <dbReference type="NCBI Taxonomy" id="35708"/>
    <lineage>
        <taxon>Eukaryota</taxon>
        <taxon>Viridiplantae</taxon>
        <taxon>Streptophyta</taxon>
        <taxon>Embryophyta</taxon>
        <taxon>Tracheophyta</taxon>
        <taxon>Spermatophyta</taxon>
        <taxon>Magnoliopsida</taxon>
        <taxon>Liliopsida</taxon>
        <taxon>Poales</taxon>
        <taxon>Poaceae</taxon>
        <taxon>PACMAD clade</taxon>
        <taxon>Arundinoideae</taxon>
        <taxon>Arundineae</taxon>
        <taxon>Arundo</taxon>
    </lineage>
</organism>
<feature type="region of interest" description="Disordered" evidence="1">
    <location>
        <begin position="123"/>
        <end position="146"/>
    </location>
</feature>
<evidence type="ECO:0000256" key="1">
    <source>
        <dbReference type="SAM" id="MobiDB-lite"/>
    </source>
</evidence>
<dbReference type="EMBL" id="GBRH01204365">
    <property type="protein sequence ID" value="JAD93530.1"/>
    <property type="molecule type" value="Transcribed_RNA"/>
</dbReference>
<name>A0A0A9E6K5_ARUDO</name>
<proteinExistence type="predicted"/>
<reference evidence="2" key="1">
    <citation type="submission" date="2014-09" db="EMBL/GenBank/DDBJ databases">
        <authorList>
            <person name="Magalhaes I.L.F."/>
            <person name="Oliveira U."/>
            <person name="Santos F.R."/>
            <person name="Vidigal T.H.D.A."/>
            <person name="Brescovit A.D."/>
            <person name="Santos A.J."/>
        </authorList>
    </citation>
    <scope>NUCLEOTIDE SEQUENCE</scope>
    <source>
        <tissue evidence="2">Shoot tissue taken approximately 20 cm above the soil surface</tissue>
    </source>
</reference>
<evidence type="ECO:0000313" key="2">
    <source>
        <dbReference type="EMBL" id="JAD93530.1"/>
    </source>
</evidence>
<dbReference type="AlphaFoldDB" id="A0A0A9E6K5"/>